<keyword evidence="3" id="KW-0732">Signal</keyword>
<dbReference type="PRINTS" id="PR00722">
    <property type="entry name" value="CHYMOTRYPSIN"/>
</dbReference>
<name>A0ABS2LGT2_9CELL</name>
<dbReference type="RefSeq" id="WP_205307535.1">
    <property type="nucleotide sequence ID" value="NZ_BAAAVF010000011.1"/>
</dbReference>
<dbReference type="SUPFAM" id="SSF50494">
    <property type="entry name" value="Trypsin-like serine proteases"/>
    <property type="match status" value="2"/>
</dbReference>
<dbReference type="PANTHER" id="PTHR24253:SF183">
    <property type="entry name" value="PEPTIDASE S1 DOMAIN-CONTAINING PROTEIN"/>
    <property type="match status" value="1"/>
</dbReference>
<keyword evidence="6" id="KW-1185">Reference proteome</keyword>
<proteinExistence type="predicted"/>
<dbReference type="Pfam" id="PF13365">
    <property type="entry name" value="Trypsin_2"/>
    <property type="match status" value="1"/>
</dbReference>
<accession>A0ABS2LGT2</accession>
<dbReference type="Gene3D" id="2.40.10.10">
    <property type="entry name" value="Trypsin-like serine proteases"/>
    <property type="match status" value="1"/>
</dbReference>
<dbReference type="PROSITE" id="PS00134">
    <property type="entry name" value="TRYPSIN_HIS"/>
    <property type="match status" value="1"/>
</dbReference>
<sequence length="543" mass="56023">MKRYELSLLALLTAALMVVGAGPSSAISGGTEATQDYPFMGAYKPGHPVPPGAGGNGCGVTLIDPQWALTAAHCLKNNRAQNGSPVGWTVQVGSPDVTEGGDVATVDRFFRLPAMGEAWWGKDLMLLRLAEPVSATPIDVAAAAPSPGTSGRILGWGNTVEDGPPSYPQMLQEADVSLLASDACPTLDVGELCVGTGDGSTRGKAGNADSGGPLLVREGDAWAIAGLLTGPEEHNDAVAGLYTDVTRHGDWIRTVMETHESIPDDVFDMGMGGFPALSGCESSIVRTSTSAGDDPAMLLTNGHCLPVVDETFGIPGVGATIVDQPVDASVAFTDAQGYGLTTAEIERLLLGTITGTDVALYRLDESFEELESEGVTVLTLAESRPQVGDTVTLKTTDPRGCTIEAVVPVLREGGYEQHDALRMAAGPDCETYPGDSGAALVAADGVTVVGVNSTTNRDGLLCEIDNPCEVGPDGTTTVVTNQPYGQQVVGLNACLTEESELDLDARGCEFEASGDQRGVLPSPPDGAPVVDAPSSLTTAARRV</sequence>
<feature type="signal peptide" evidence="3">
    <location>
        <begin position="1"/>
        <end position="26"/>
    </location>
</feature>
<keyword evidence="1" id="KW-1015">Disulfide bond</keyword>
<dbReference type="SMART" id="SM00020">
    <property type="entry name" value="Tryp_SPc"/>
    <property type="match status" value="1"/>
</dbReference>
<evidence type="ECO:0000259" key="4">
    <source>
        <dbReference type="PROSITE" id="PS50240"/>
    </source>
</evidence>
<evidence type="ECO:0000256" key="1">
    <source>
        <dbReference type="ARBA" id="ARBA00023157"/>
    </source>
</evidence>
<protein>
    <submittedName>
        <fullName evidence="5">Secreted trypsin-like serine protease</fullName>
    </submittedName>
</protein>
<dbReference type="PANTHER" id="PTHR24253">
    <property type="entry name" value="TRANSMEMBRANE PROTEASE SERINE"/>
    <property type="match status" value="1"/>
</dbReference>
<feature type="region of interest" description="Disordered" evidence="2">
    <location>
        <begin position="513"/>
        <end position="543"/>
    </location>
</feature>
<dbReference type="PROSITE" id="PS50240">
    <property type="entry name" value="TRYPSIN_DOM"/>
    <property type="match status" value="1"/>
</dbReference>
<organism evidence="5 6">
    <name type="scientific">Oerskovia jenensis</name>
    <dbReference type="NCBI Taxonomy" id="162169"/>
    <lineage>
        <taxon>Bacteria</taxon>
        <taxon>Bacillati</taxon>
        <taxon>Actinomycetota</taxon>
        <taxon>Actinomycetes</taxon>
        <taxon>Micrococcales</taxon>
        <taxon>Cellulomonadaceae</taxon>
        <taxon>Oerskovia</taxon>
    </lineage>
</organism>
<dbReference type="InterPro" id="IPR043504">
    <property type="entry name" value="Peptidase_S1_PA_chymotrypsin"/>
</dbReference>
<dbReference type="Pfam" id="PF00089">
    <property type="entry name" value="Trypsin"/>
    <property type="match status" value="1"/>
</dbReference>
<dbReference type="InterPro" id="IPR009003">
    <property type="entry name" value="Peptidase_S1_PA"/>
</dbReference>
<dbReference type="InterPro" id="IPR018114">
    <property type="entry name" value="TRYPSIN_HIS"/>
</dbReference>
<comment type="caution">
    <text evidence="5">The sequence shown here is derived from an EMBL/GenBank/DDBJ whole genome shotgun (WGS) entry which is preliminary data.</text>
</comment>
<feature type="compositionally biased region" description="Polar residues" evidence="2">
    <location>
        <begin position="534"/>
        <end position="543"/>
    </location>
</feature>
<dbReference type="CDD" id="cd00190">
    <property type="entry name" value="Tryp_SPc"/>
    <property type="match status" value="1"/>
</dbReference>
<dbReference type="InterPro" id="IPR001314">
    <property type="entry name" value="Peptidase_S1A"/>
</dbReference>
<reference evidence="5 6" key="1">
    <citation type="submission" date="2021-01" db="EMBL/GenBank/DDBJ databases">
        <title>Sequencing the genomes of 1000 actinobacteria strains.</title>
        <authorList>
            <person name="Klenk H.-P."/>
        </authorList>
    </citation>
    <scope>NUCLEOTIDE SEQUENCE [LARGE SCALE GENOMIC DNA]</scope>
    <source>
        <strain evidence="5 6">DSM 46000</strain>
    </source>
</reference>
<evidence type="ECO:0000256" key="2">
    <source>
        <dbReference type="SAM" id="MobiDB-lite"/>
    </source>
</evidence>
<gene>
    <name evidence="5" type="ORF">JOD49_002558</name>
</gene>
<feature type="chain" id="PRO_5047289897" evidence="3">
    <location>
        <begin position="27"/>
        <end position="543"/>
    </location>
</feature>
<feature type="domain" description="Peptidase S1" evidence="4">
    <location>
        <begin position="27"/>
        <end position="257"/>
    </location>
</feature>
<dbReference type="InterPro" id="IPR001254">
    <property type="entry name" value="Trypsin_dom"/>
</dbReference>
<evidence type="ECO:0000313" key="6">
    <source>
        <dbReference type="Proteomes" id="UP000698059"/>
    </source>
</evidence>
<dbReference type="EMBL" id="JAFBBO010000001">
    <property type="protein sequence ID" value="MBM7479638.1"/>
    <property type="molecule type" value="Genomic_DNA"/>
</dbReference>
<dbReference type="Proteomes" id="UP000698059">
    <property type="component" value="Unassembled WGS sequence"/>
</dbReference>
<evidence type="ECO:0000313" key="5">
    <source>
        <dbReference type="EMBL" id="MBM7479638.1"/>
    </source>
</evidence>
<evidence type="ECO:0000256" key="3">
    <source>
        <dbReference type="SAM" id="SignalP"/>
    </source>
</evidence>